<sequence>MSERVELNLEKMMNELNDYLKRGIFDKEEIKTIVTTRKRHEYKLNRPEKQLIDFLRYIEYETILEKIKGKRMTKLNINVSSNDNTLFKHILYLYKSALIHFGEDKKLFVQFLRYLTKKRCLDKIKTVMSEHCARYPLDADLWIFCAEKYFAMNDIENCRKLYQQAISLNKKCFKLKIEFFKSELKYVNSLIETDEENGISYQEAVTLQNYEILISIYRELSNLKPTKEIIDELMDMIENNPILTNKISQIKSIEIAI</sequence>
<name>A0A4Q9LAB7_9MICR</name>
<evidence type="ECO:0000256" key="2">
    <source>
        <dbReference type="ARBA" id="ARBA00022552"/>
    </source>
</evidence>
<protein>
    <submittedName>
        <fullName evidence="6">U3 small nucleolar RNA-associated protein 6</fullName>
    </submittedName>
</protein>
<dbReference type="VEuPathDB" id="MicrosporidiaDB:CWI37_0098p0030"/>
<keyword evidence="2" id="KW-0698">rRNA processing</keyword>
<evidence type="ECO:0000259" key="5">
    <source>
        <dbReference type="Pfam" id="PF08640"/>
    </source>
</evidence>
<dbReference type="InterPro" id="IPR013949">
    <property type="entry name" value="Utp6"/>
</dbReference>
<organism evidence="6 7">
    <name type="scientific">Hamiltosporidium tvaerminnensis</name>
    <dbReference type="NCBI Taxonomy" id="1176355"/>
    <lineage>
        <taxon>Eukaryota</taxon>
        <taxon>Fungi</taxon>
        <taxon>Fungi incertae sedis</taxon>
        <taxon>Microsporidia</taxon>
        <taxon>Dubosqiidae</taxon>
        <taxon>Hamiltosporidium</taxon>
    </lineage>
</organism>
<gene>
    <name evidence="6" type="ORF">CWI37_0098p0030</name>
</gene>
<comment type="subcellular location">
    <subcellularLocation>
        <location evidence="1">Nucleus</location>
        <location evidence="1">Nucleolus</location>
    </subcellularLocation>
</comment>
<evidence type="ECO:0000313" key="6">
    <source>
        <dbReference type="EMBL" id="TBU04703.1"/>
    </source>
</evidence>
<proteinExistence type="predicted"/>
<dbReference type="PANTHER" id="PTHR23271">
    <property type="entry name" value="HEPATOCELLULAR CARCINOMA-ASSOCIATED ANTIGEN 66"/>
    <property type="match status" value="1"/>
</dbReference>
<dbReference type="GO" id="GO:0030515">
    <property type="term" value="F:snoRNA binding"/>
    <property type="evidence" value="ECO:0007669"/>
    <property type="project" value="InterPro"/>
</dbReference>
<accession>A0A4Q9LAB7</accession>
<keyword evidence="4" id="KW-0539">Nucleus</keyword>
<dbReference type="AlphaFoldDB" id="A0A4Q9LAB7"/>
<dbReference type="EMBL" id="PITJ01000098">
    <property type="protein sequence ID" value="TBU04703.1"/>
    <property type="molecule type" value="Genomic_DNA"/>
</dbReference>
<dbReference type="GO" id="GO:0032040">
    <property type="term" value="C:small-subunit processome"/>
    <property type="evidence" value="ECO:0007669"/>
    <property type="project" value="TreeGrafter"/>
</dbReference>
<dbReference type="GO" id="GO:0000462">
    <property type="term" value="P:maturation of SSU-rRNA from tricistronic rRNA transcript (SSU-rRNA, 5.8S rRNA, LSU-rRNA)"/>
    <property type="evidence" value="ECO:0007669"/>
    <property type="project" value="InterPro"/>
</dbReference>
<dbReference type="InterPro" id="IPR011990">
    <property type="entry name" value="TPR-like_helical_dom_sf"/>
</dbReference>
<reference evidence="6 7" key="1">
    <citation type="submission" date="2017-12" db="EMBL/GenBank/DDBJ databases">
        <authorList>
            <person name="Pombert J.-F."/>
            <person name="Haag K.L."/>
            <person name="Ebert D."/>
        </authorList>
    </citation>
    <scope>NUCLEOTIDE SEQUENCE [LARGE SCALE GENOMIC DNA]</scope>
    <source>
        <strain evidence="6">FI-OER-3-3</strain>
    </source>
</reference>
<keyword evidence="3" id="KW-0677">Repeat</keyword>
<evidence type="ECO:0000256" key="3">
    <source>
        <dbReference type="ARBA" id="ARBA00022737"/>
    </source>
</evidence>
<feature type="domain" description="U3 small nucleolar RNA-associated protein 6 N-terminal" evidence="5">
    <location>
        <begin position="9"/>
        <end position="83"/>
    </location>
</feature>
<dbReference type="PANTHER" id="PTHR23271:SF1">
    <property type="entry name" value="U3 SMALL NUCLEOLAR RNA-ASSOCIATED PROTEIN 6 HOMOLOG"/>
    <property type="match status" value="1"/>
</dbReference>
<dbReference type="GO" id="GO:0034388">
    <property type="term" value="C:Pwp2p-containing subcomplex of 90S preribosome"/>
    <property type="evidence" value="ECO:0007669"/>
    <property type="project" value="TreeGrafter"/>
</dbReference>
<comment type="caution">
    <text evidence="6">The sequence shown here is derived from an EMBL/GenBank/DDBJ whole genome shotgun (WGS) entry which is preliminary data.</text>
</comment>
<dbReference type="InterPro" id="IPR055347">
    <property type="entry name" value="UTP6_N"/>
</dbReference>
<dbReference type="Proteomes" id="UP000292362">
    <property type="component" value="Unassembled WGS sequence"/>
</dbReference>
<evidence type="ECO:0000256" key="1">
    <source>
        <dbReference type="ARBA" id="ARBA00004604"/>
    </source>
</evidence>
<evidence type="ECO:0000313" key="7">
    <source>
        <dbReference type="Proteomes" id="UP000292362"/>
    </source>
</evidence>
<dbReference type="Gene3D" id="1.25.40.10">
    <property type="entry name" value="Tetratricopeptide repeat domain"/>
    <property type="match status" value="1"/>
</dbReference>
<evidence type="ECO:0000256" key="4">
    <source>
        <dbReference type="ARBA" id="ARBA00023242"/>
    </source>
</evidence>
<dbReference type="SUPFAM" id="SSF48452">
    <property type="entry name" value="TPR-like"/>
    <property type="match status" value="1"/>
</dbReference>
<dbReference type="Pfam" id="PF08640">
    <property type="entry name" value="U3_assoc_6"/>
    <property type="match status" value="1"/>
</dbReference>